<gene>
    <name evidence="2" type="primary">LOC136090469</name>
</gene>
<evidence type="ECO:0000313" key="2">
    <source>
        <dbReference type="RefSeq" id="XP_065673234.1"/>
    </source>
</evidence>
<accession>A0ABM4DFM9</accession>
<dbReference type="Proteomes" id="UP001652625">
    <property type="component" value="Chromosome 14"/>
</dbReference>
<organism evidence="1 2">
    <name type="scientific">Hydra vulgaris</name>
    <name type="common">Hydra</name>
    <name type="synonym">Hydra attenuata</name>
    <dbReference type="NCBI Taxonomy" id="6087"/>
    <lineage>
        <taxon>Eukaryota</taxon>
        <taxon>Metazoa</taxon>
        <taxon>Cnidaria</taxon>
        <taxon>Hydrozoa</taxon>
        <taxon>Hydroidolina</taxon>
        <taxon>Anthoathecata</taxon>
        <taxon>Aplanulata</taxon>
        <taxon>Hydridae</taxon>
        <taxon>Hydra</taxon>
    </lineage>
</organism>
<dbReference type="RefSeq" id="XP_065673234.1">
    <property type="nucleotide sequence ID" value="XM_065817162.1"/>
</dbReference>
<dbReference type="GeneID" id="136090469"/>
<keyword evidence="1" id="KW-1185">Reference proteome</keyword>
<protein>
    <submittedName>
        <fullName evidence="2">Uncharacterized protein LOC136090469</fullName>
    </submittedName>
</protein>
<reference evidence="2" key="1">
    <citation type="submission" date="2025-08" db="UniProtKB">
        <authorList>
            <consortium name="RefSeq"/>
        </authorList>
    </citation>
    <scope>IDENTIFICATION</scope>
</reference>
<sequence length="108" mass="12753">MERKTFPKRFQRDLTEKYQRLFSIVVITEKGLPTKTVVPFHWVSLDKCIVYFPPKGYKTLGTYISEWAVPEPGWKEYEFIELILEAGTLETCNQMLEFQTEDESENHG</sequence>
<evidence type="ECO:0000313" key="1">
    <source>
        <dbReference type="Proteomes" id="UP001652625"/>
    </source>
</evidence>
<name>A0ABM4DFM9_HYDVU</name>
<proteinExistence type="predicted"/>